<name>A0ABP2KB80_9ACTN</name>
<feature type="compositionally biased region" description="Basic and acidic residues" evidence="1">
    <location>
        <begin position="50"/>
        <end position="59"/>
    </location>
</feature>
<comment type="caution">
    <text evidence="2">The sequence shown here is derived from an EMBL/GenBank/DDBJ whole genome shotgun (WGS) entry which is preliminary data.</text>
</comment>
<proteinExistence type="predicted"/>
<sequence>MPKVVVGRADFRQLFSVLWITPVTVLNQPVENHLVTPAPTTGNGSGTDYYPDHHTEAGERGGCVSSGKW</sequence>
<evidence type="ECO:0000256" key="1">
    <source>
        <dbReference type="SAM" id="MobiDB-lite"/>
    </source>
</evidence>
<accession>A0ABP2KB80</accession>
<dbReference type="Proteomes" id="UP000003179">
    <property type="component" value="Unassembled WGS sequence"/>
</dbReference>
<protein>
    <submittedName>
        <fullName evidence="2">Uncharacterized protein</fullName>
    </submittedName>
</protein>
<keyword evidence="3" id="KW-1185">Reference proteome</keyword>
<gene>
    <name evidence="2" type="ORF">HMPREF9607_01707</name>
</gene>
<evidence type="ECO:0000313" key="2">
    <source>
        <dbReference type="EMBL" id="EFS92079.1"/>
    </source>
</evidence>
<feature type="region of interest" description="Disordered" evidence="1">
    <location>
        <begin position="33"/>
        <end position="69"/>
    </location>
</feature>
<reference evidence="2" key="1">
    <citation type="submission" date="2010-08" db="EMBL/GenBank/DDBJ databases">
        <authorList>
            <person name="Weinstock G."/>
            <person name="Sodergren E."/>
            <person name="Clifton S."/>
            <person name="Fulton L."/>
            <person name="Fulton B."/>
            <person name="Courtney L."/>
            <person name="Fronick C."/>
            <person name="Harrison M."/>
            <person name="Strong C."/>
            <person name="Farmer C."/>
            <person name="Delahaunty K."/>
            <person name="Markovic C."/>
            <person name="Hall O."/>
            <person name="Minx P."/>
            <person name="Tomlinson C."/>
            <person name="Mitreva M."/>
            <person name="Hou S."/>
            <person name="Chen J."/>
            <person name="Wollam A."/>
            <person name="Pepin K.H."/>
            <person name="Johnson M."/>
            <person name="Bhonagiri V."/>
            <person name="Zhang X."/>
            <person name="Suruliraj S."/>
            <person name="Warren W."/>
            <person name="Chinwalla A."/>
            <person name="Mardis E.R."/>
            <person name="Wilson R.K."/>
        </authorList>
    </citation>
    <scope>NUCLEOTIDE SEQUENCE [LARGE SCALE GENOMIC DNA]</scope>
    <source>
        <strain evidence="2">HL044PA1</strain>
    </source>
</reference>
<dbReference type="EMBL" id="ADZU01000028">
    <property type="protein sequence ID" value="EFS92079.1"/>
    <property type="molecule type" value="Genomic_DNA"/>
</dbReference>
<organism evidence="2 3">
    <name type="scientific">Cutibacterium modestum HL044PA1</name>
    <dbReference type="NCBI Taxonomy" id="765109"/>
    <lineage>
        <taxon>Bacteria</taxon>
        <taxon>Bacillati</taxon>
        <taxon>Actinomycetota</taxon>
        <taxon>Actinomycetes</taxon>
        <taxon>Propionibacteriales</taxon>
        <taxon>Propionibacteriaceae</taxon>
        <taxon>Cutibacterium</taxon>
        <taxon>Cutibacterium modestum</taxon>
    </lineage>
</organism>
<evidence type="ECO:0000313" key="3">
    <source>
        <dbReference type="Proteomes" id="UP000003179"/>
    </source>
</evidence>